<dbReference type="GO" id="GO:0032265">
    <property type="term" value="P:XMP salvage"/>
    <property type="evidence" value="ECO:0007669"/>
    <property type="project" value="TreeGrafter"/>
</dbReference>
<dbReference type="GO" id="GO:0006166">
    <property type="term" value="P:purine ribonucleoside salvage"/>
    <property type="evidence" value="ECO:0007669"/>
    <property type="project" value="UniProtKB-KW"/>
</dbReference>
<gene>
    <name evidence="6" type="primary">gpt_1</name>
    <name evidence="6" type="ORF">NCTC9601_06150</name>
</gene>
<evidence type="ECO:0000256" key="2">
    <source>
        <dbReference type="ARBA" id="ARBA00022679"/>
    </source>
</evidence>
<reference evidence="6 7" key="1">
    <citation type="submission" date="2018-06" db="EMBL/GenBank/DDBJ databases">
        <authorList>
            <consortium name="Pathogen Informatics"/>
            <person name="Doyle S."/>
        </authorList>
    </citation>
    <scope>NUCLEOTIDE SEQUENCE [LARGE SCALE GENOMIC DNA]</scope>
    <source>
        <strain evidence="6 7">NCTC9601</strain>
    </source>
</reference>
<keyword evidence="4" id="KW-0660">Purine salvage</keyword>
<dbReference type="PANTHER" id="PTHR39563:SF1">
    <property type="entry name" value="XANTHINE-GUANINE PHOSPHORIBOSYLTRANSFERASE"/>
    <property type="match status" value="1"/>
</dbReference>
<proteinExistence type="predicted"/>
<dbReference type="PANTHER" id="PTHR39563">
    <property type="entry name" value="XANTHINE PHOSPHORIBOSYLTRANSFERASE"/>
    <property type="match status" value="1"/>
</dbReference>
<dbReference type="GO" id="GO:0032264">
    <property type="term" value="P:IMP salvage"/>
    <property type="evidence" value="ECO:0007669"/>
    <property type="project" value="TreeGrafter"/>
</dbReference>
<sequence>MSEKYVVTWDMLQIHARKLASRLLPVEQWKGIIAVSRGGLVPEPYWRVNWAFVMLIPYASPATTMITSAS</sequence>
<keyword evidence="2 6" id="KW-0808">Transferase</keyword>
<dbReference type="GO" id="GO:0000310">
    <property type="term" value="F:xanthine phosphoribosyltransferase activity"/>
    <property type="evidence" value="ECO:0007669"/>
    <property type="project" value="UniProtKB-EC"/>
</dbReference>
<dbReference type="AlphaFoldDB" id="A0A2X3CRZ3"/>
<protein>
    <submittedName>
        <fullName evidence="6">Xanthine-guanine phosphoribosyltransferase</fullName>
        <ecNumber evidence="6">2.4.2.22</ecNumber>
    </submittedName>
</protein>
<accession>A0A2X3CRZ3</accession>
<dbReference type="EMBL" id="UASN01000022">
    <property type="protein sequence ID" value="SQC19718.1"/>
    <property type="molecule type" value="Genomic_DNA"/>
</dbReference>
<keyword evidence="1 6" id="KW-0328">Glycosyltransferase</keyword>
<keyword evidence="3" id="KW-0479">Metal-binding</keyword>
<organism evidence="6 7">
    <name type="scientific">Klebsiella pneumoniae</name>
    <dbReference type="NCBI Taxonomy" id="573"/>
    <lineage>
        <taxon>Bacteria</taxon>
        <taxon>Pseudomonadati</taxon>
        <taxon>Pseudomonadota</taxon>
        <taxon>Gammaproteobacteria</taxon>
        <taxon>Enterobacterales</taxon>
        <taxon>Enterobacteriaceae</taxon>
        <taxon>Klebsiella/Raoultella group</taxon>
        <taxon>Klebsiella</taxon>
        <taxon>Klebsiella pneumoniae complex</taxon>
    </lineage>
</organism>
<dbReference type="GO" id="GO:0004422">
    <property type="term" value="F:hypoxanthine phosphoribosyltransferase activity"/>
    <property type="evidence" value="ECO:0007669"/>
    <property type="project" value="TreeGrafter"/>
</dbReference>
<evidence type="ECO:0000256" key="5">
    <source>
        <dbReference type="ARBA" id="ARBA00022842"/>
    </source>
</evidence>
<evidence type="ECO:0000313" key="7">
    <source>
        <dbReference type="Proteomes" id="UP000251123"/>
    </source>
</evidence>
<evidence type="ECO:0000256" key="1">
    <source>
        <dbReference type="ARBA" id="ARBA00022676"/>
    </source>
</evidence>
<dbReference type="GO" id="GO:0005829">
    <property type="term" value="C:cytosol"/>
    <property type="evidence" value="ECO:0007669"/>
    <property type="project" value="TreeGrafter"/>
</dbReference>
<name>A0A2X3CRZ3_KLEPN</name>
<dbReference type="GO" id="GO:0032263">
    <property type="term" value="P:GMP salvage"/>
    <property type="evidence" value="ECO:0007669"/>
    <property type="project" value="TreeGrafter"/>
</dbReference>
<dbReference type="GO" id="GO:0046872">
    <property type="term" value="F:metal ion binding"/>
    <property type="evidence" value="ECO:0007669"/>
    <property type="project" value="UniProtKB-KW"/>
</dbReference>
<dbReference type="EC" id="2.4.2.22" evidence="6"/>
<dbReference type="InterPro" id="IPR023747">
    <property type="entry name" value="Xanthine_Guanine_PRibTrfase"/>
</dbReference>
<evidence type="ECO:0000313" key="6">
    <source>
        <dbReference type="EMBL" id="SQC19718.1"/>
    </source>
</evidence>
<evidence type="ECO:0000256" key="4">
    <source>
        <dbReference type="ARBA" id="ARBA00022726"/>
    </source>
</evidence>
<dbReference type="Proteomes" id="UP000251123">
    <property type="component" value="Unassembled WGS sequence"/>
</dbReference>
<evidence type="ECO:0000256" key="3">
    <source>
        <dbReference type="ARBA" id="ARBA00022723"/>
    </source>
</evidence>
<keyword evidence="5" id="KW-0460">Magnesium</keyword>